<dbReference type="EMBL" id="MU167210">
    <property type="protein sequence ID" value="KAG0151965.1"/>
    <property type="molecule type" value="Genomic_DNA"/>
</dbReference>
<protein>
    <submittedName>
        <fullName evidence="2">Uncharacterized protein</fullName>
    </submittedName>
</protein>
<accession>A0A9P6NRD3</accession>
<evidence type="ECO:0000256" key="1">
    <source>
        <dbReference type="SAM" id="MobiDB-lite"/>
    </source>
</evidence>
<reference evidence="2" key="1">
    <citation type="submission" date="2013-11" db="EMBL/GenBank/DDBJ databases">
        <title>Genome sequence of the fusiform rust pathogen reveals effectors for host alternation and coevolution with pine.</title>
        <authorList>
            <consortium name="DOE Joint Genome Institute"/>
            <person name="Smith K."/>
            <person name="Pendleton A."/>
            <person name="Kubisiak T."/>
            <person name="Anderson C."/>
            <person name="Salamov A."/>
            <person name="Aerts A."/>
            <person name="Riley R."/>
            <person name="Clum A."/>
            <person name="Lindquist E."/>
            <person name="Ence D."/>
            <person name="Campbell M."/>
            <person name="Kronenberg Z."/>
            <person name="Feau N."/>
            <person name="Dhillon B."/>
            <person name="Hamelin R."/>
            <person name="Burleigh J."/>
            <person name="Smith J."/>
            <person name="Yandell M."/>
            <person name="Nelson C."/>
            <person name="Grigoriev I."/>
            <person name="Davis J."/>
        </authorList>
    </citation>
    <scope>NUCLEOTIDE SEQUENCE</scope>
    <source>
        <strain evidence="2">G11</strain>
    </source>
</reference>
<dbReference type="Proteomes" id="UP000886653">
    <property type="component" value="Unassembled WGS sequence"/>
</dbReference>
<organism evidence="2 3">
    <name type="scientific">Cronartium quercuum f. sp. fusiforme G11</name>
    <dbReference type="NCBI Taxonomy" id="708437"/>
    <lineage>
        <taxon>Eukaryota</taxon>
        <taxon>Fungi</taxon>
        <taxon>Dikarya</taxon>
        <taxon>Basidiomycota</taxon>
        <taxon>Pucciniomycotina</taxon>
        <taxon>Pucciniomycetes</taxon>
        <taxon>Pucciniales</taxon>
        <taxon>Coleosporiaceae</taxon>
        <taxon>Cronartium</taxon>
    </lineage>
</organism>
<comment type="caution">
    <text evidence="2">The sequence shown here is derived from an EMBL/GenBank/DDBJ whole genome shotgun (WGS) entry which is preliminary data.</text>
</comment>
<keyword evidence="3" id="KW-1185">Reference proteome</keyword>
<name>A0A9P6NRD3_9BASI</name>
<proteinExistence type="predicted"/>
<sequence length="152" mass="17007">MTIGNARGNETCVVMDEVSEVAGQFTLQNLHHHHYHLDQPNAKADVETEANRANCKPVMVNEPPSFWSSAFTQFPPPPDPDLFPHSRYASDAIGTDDPHSPDLTESAPSVDMDHGEEVMEELDEESTSPRDRFIEWCKIVGPRRNRAQSSAH</sequence>
<gene>
    <name evidence="2" type="ORF">CROQUDRAFT_650539</name>
</gene>
<evidence type="ECO:0000313" key="2">
    <source>
        <dbReference type="EMBL" id="KAG0151965.1"/>
    </source>
</evidence>
<evidence type="ECO:0000313" key="3">
    <source>
        <dbReference type="Proteomes" id="UP000886653"/>
    </source>
</evidence>
<feature type="region of interest" description="Disordered" evidence="1">
    <location>
        <begin position="70"/>
        <end position="130"/>
    </location>
</feature>
<dbReference type="AlphaFoldDB" id="A0A9P6NRD3"/>